<proteinExistence type="predicted"/>
<dbReference type="RefSeq" id="WP_143234019.1">
    <property type="nucleotide sequence ID" value="NZ_VJWL01000001.1"/>
</dbReference>
<gene>
    <name evidence="2" type="ORF">FM042_01655</name>
</gene>
<feature type="transmembrane region" description="Helical" evidence="1">
    <location>
        <begin position="105"/>
        <end position="125"/>
    </location>
</feature>
<reference evidence="2 3" key="1">
    <citation type="submission" date="2019-07" db="EMBL/GenBank/DDBJ databases">
        <authorList>
            <person name="Yang M."/>
            <person name="Zhao D."/>
            <person name="Xiang H."/>
        </authorList>
    </citation>
    <scope>NUCLEOTIDE SEQUENCE [LARGE SCALE GENOMIC DNA]</scope>
    <source>
        <strain evidence="2 3">IM1326</strain>
    </source>
</reference>
<dbReference type="EMBL" id="VJWL01000001">
    <property type="protein sequence ID" value="TRW49597.1"/>
    <property type="molecule type" value="Genomic_DNA"/>
</dbReference>
<name>A0A552X3J3_9GAMM</name>
<keyword evidence="3" id="KW-1185">Reference proteome</keyword>
<evidence type="ECO:0000313" key="2">
    <source>
        <dbReference type="EMBL" id="TRW49597.1"/>
    </source>
</evidence>
<protein>
    <submittedName>
        <fullName evidence="2">SoxR reducing system RseC family protein</fullName>
    </submittedName>
</protein>
<dbReference type="InterPro" id="IPR026268">
    <property type="entry name" value="RseC"/>
</dbReference>
<dbReference type="PANTHER" id="PTHR35867:SF1">
    <property type="entry name" value="PROTEIN RSEC"/>
    <property type="match status" value="1"/>
</dbReference>
<evidence type="ECO:0000313" key="3">
    <source>
        <dbReference type="Proteomes" id="UP000320359"/>
    </source>
</evidence>
<dbReference type="InterPro" id="IPR007359">
    <property type="entry name" value="SigmaE_reg_RseC_MucC"/>
</dbReference>
<dbReference type="PIRSF" id="PIRSF004923">
    <property type="entry name" value="RseC"/>
    <property type="match status" value="1"/>
</dbReference>
<keyword evidence="1" id="KW-0472">Membrane</keyword>
<sequence length="158" mass="17015">MIRELGEVIEVDGNSVTIATQLKQGCGGCQQQNHCGAGLLSKAFPSRQGTLSIWMDSTPAVGDTVELLLPEQVMVRFSFLLYLVPLLALFAGAWLGQALLGSEGISILLGFSAFALSFIGLKRWLKMRDIRVRQLLQVNILAADSSAHASSNHSRSDG</sequence>
<keyword evidence="1" id="KW-0812">Transmembrane</keyword>
<organism evidence="2 3">
    <name type="scientific">Aliidiomarina halalkaliphila</name>
    <dbReference type="NCBI Taxonomy" id="2593535"/>
    <lineage>
        <taxon>Bacteria</taxon>
        <taxon>Pseudomonadati</taxon>
        <taxon>Pseudomonadota</taxon>
        <taxon>Gammaproteobacteria</taxon>
        <taxon>Alteromonadales</taxon>
        <taxon>Idiomarinaceae</taxon>
        <taxon>Aliidiomarina</taxon>
    </lineage>
</organism>
<dbReference type="Proteomes" id="UP000320359">
    <property type="component" value="Unassembled WGS sequence"/>
</dbReference>
<dbReference type="AlphaFoldDB" id="A0A552X3J3"/>
<dbReference type="PANTHER" id="PTHR35867">
    <property type="entry name" value="PROTEIN RSEC"/>
    <property type="match status" value="1"/>
</dbReference>
<keyword evidence="1" id="KW-1133">Transmembrane helix</keyword>
<evidence type="ECO:0000256" key="1">
    <source>
        <dbReference type="SAM" id="Phobius"/>
    </source>
</evidence>
<accession>A0A552X3J3</accession>
<dbReference type="OrthoDB" id="9795854at2"/>
<feature type="transmembrane region" description="Helical" evidence="1">
    <location>
        <begin position="79"/>
        <end position="99"/>
    </location>
</feature>
<dbReference type="Pfam" id="PF04246">
    <property type="entry name" value="RseC_MucC"/>
    <property type="match status" value="1"/>
</dbReference>
<comment type="caution">
    <text evidence="2">The sequence shown here is derived from an EMBL/GenBank/DDBJ whole genome shotgun (WGS) entry which is preliminary data.</text>
</comment>